<dbReference type="InterPro" id="IPR003660">
    <property type="entry name" value="HAMP_dom"/>
</dbReference>
<dbReference type="GO" id="GO:0016020">
    <property type="term" value="C:membrane"/>
    <property type="evidence" value="ECO:0007669"/>
    <property type="project" value="UniProtKB-SubCell"/>
</dbReference>
<evidence type="ECO:0000256" key="7">
    <source>
        <dbReference type="ARBA" id="ARBA00023012"/>
    </source>
</evidence>
<keyword evidence="7" id="KW-0902">Two-component regulatory system</keyword>
<dbReference type="InterPro" id="IPR036890">
    <property type="entry name" value="HATPase_C_sf"/>
</dbReference>
<dbReference type="CDD" id="cd00075">
    <property type="entry name" value="HATPase"/>
    <property type="match status" value="1"/>
</dbReference>
<dbReference type="PROSITE" id="PS50885">
    <property type="entry name" value="HAMP"/>
    <property type="match status" value="1"/>
</dbReference>
<dbReference type="Gene3D" id="6.10.340.10">
    <property type="match status" value="1"/>
</dbReference>
<protein>
    <recommendedName>
        <fullName evidence="3">histidine kinase</fullName>
        <ecNumber evidence="3">2.7.13.3</ecNumber>
    </recommendedName>
</protein>
<dbReference type="PANTHER" id="PTHR43547">
    <property type="entry name" value="TWO-COMPONENT HISTIDINE KINASE"/>
    <property type="match status" value="1"/>
</dbReference>
<evidence type="ECO:0000256" key="1">
    <source>
        <dbReference type="ARBA" id="ARBA00000085"/>
    </source>
</evidence>
<dbReference type="SUPFAM" id="SSF55874">
    <property type="entry name" value="ATPase domain of HSP90 chaperone/DNA topoisomerase II/histidine kinase"/>
    <property type="match status" value="1"/>
</dbReference>
<dbReference type="InterPro" id="IPR005467">
    <property type="entry name" value="His_kinase_dom"/>
</dbReference>
<dbReference type="Pfam" id="PF00512">
    <property type="entry name" value="HisKA"/>
    <property type="match status" value="1"/>
</dbReference>
<keyword evidence="4" id="KW-0597">Phosphoprotein</keyword>
<evidence type="ECO:0000256" key="4">
    <source>
        <dbReference type="ARBA" id="ARBA00022553"/>
    </source>
</evidence>
<evidence type="ECO:0000259" key="9">
    <source>
        <dbReference type="PROSITE" id="PS50109"/>
    </source>
</evidence>
<evidence type="ECO:0000256" key="8">
    <source>
        <dbReference type="SAM" id="Phobius"/>
    </source>
</evidence>
<comment type="catalytic activity">
    <reaction evidence="1">
        <text>ATP + protein L-histidine = ADP + protein N-phospho-L-histidine.</text>
        <dbReference type="EC" id="2.7.13.3"/>
    </reaction>
</comment>
<organism evidence="11 12">
    <name type="scientific">Candidatus Viridilinea halotolerans</name>
    <dbReference type="NCBI Taxonomy" id="2491704"/>
    <lineage>
        <taxon>Bacteria</taxon>
        <taxon>Bacillati</taxon>
        <taxon>Chloroflexota</taxon>
        <taxon>Chloroflexia</taxon>
        <taxon>Chloroflexales</taxon>
        <taxon>Chloroflexineae</taxon>
        <taxon>Oscillochloridaceae</taxon>
        <taxon>Candidatus Viridilinea</taxon>
    </lineage>
</organism>
<feature type="transmembrane region" description="Helical" evidence="8">
    <location>
        <begin position="65"/>
        <end position="85"/>
    </location>
</feature>
<comment type="caution">
    <text evidence="11">The sequence shown here is derived from an EMBL/GenBank/DDBJ whole genome shotgun (WGS) entry which is preliminary data.</text>
</comment>
<evidence type="ECO:0000256" key="2">
    <source>
        <dbReference type="ARBA" id="ARBA00004370"/>
    </source>
</evidence>
<name>A0A426TRV7_9CHLR</name>
<dbReference type="EC" id="2.7.13.3" evidence="3"/>
<dbReference type="PRINTS" id="PR00344">
    <property type="entry name" value="BCTRLSENSOR"/>
</dbReference>
<evidence type="ECO:0000256" key="6">
    <source>
        <dbReference type="ARBA" id="ARBA00022777"/>
    </source>
</evidence>
<dbReference type="InterPro" id="IPR003594">
    <property type="entry name" value="HATPase_dom"/>
</dbReference>
<dbReference type="SMART" id="SM00387">
    <property type="entry name" value="HATPase_c"/>
    <property type="match status" value="1"/>
</dbReference>
<dbReference type="EMBL" id="RSAS01000849">
    <property type="protein sequence ID" value="RRR66491.1"/>
    <property type="molecule type" value="Genomic_DNA"/>
</dbReference>
<keyword evidence="8" id="KW-1133">Transmembrane helix</keyword>
<dbReference type="Pfam" id="PF02518">
    <property type="entry name" value="HATPase_c"/>
    <property type="match status" value="1"/>
</dbReference>
<dbReference type="SUPFAM" id="SSF158472">
    <property type="entry name" value="HAMP domain-like"/>
    <property type="match status" value="1"/>
</dbReference>
<feature type="transmembrane region" description="Helical" evidence="8">
    <location>
        <begin position="12"/>
        <end position="36"/>
    </location>
</feature>
<gene>
    <name evidence="11" type="ORF">EI684_20660</name>
</gene>
<dbReference type="CDD" id="cd06225">
    <property type="entry name" value="HAMP"/>
    <property type="match status" value="1"/>
</dbReference>
<keyword evidence="5" id="KW-0808">Transferase</keyword>
<dbReference type="AlphaFoldDB" id="A0A426TRV7"/>
<dbReference type="InterPro" id="IPR003661">
    <property type="entry name" value="HisK_dim/P_dom"/>
</dbReference>
<dbReference type="Gene3D" id="1.10.287.130">
    <property type="match status" value="1"/>
</dbReference>
<dbReference type="SUPFAM" id="SSF47384">
    <property type="entry name" value="Homodimeric domain of signal transducing histidine kinase"/>
    <property type="match status" value="1"/>
</dbReference>
<proteinExistence type="predicted"/>
<accession>A0A426TRV7</accession>
<dbReference type="Proteomes" id="UP000280307">
    <property type="component" value="Unassembled WGS sequence"/>
</dbReference>
<reference evidence="11 12" key="1">
    <citation type="submission" date="2018-12" db="EMBL/GenBank/DDBJ databases">
        <title>Genome Sequence of Candidatus Viridilinea halotolerans isolated from saline sulfide-rich spring.</title>
        <authorList>
            <person name="Grouzdev D.S."/>
            <person name="Burganskaya E.I."/>
            <person name="Krutkina M.S."/>
            <person name="Sukhacheva M.V."/>
            <person name="Gorlenko V.M."/>
        </authorList>
    </citation>
    <scope>NUCLEOTIDE SEQUENCE [LARGE SCALE GENOMIC DNA]</scope>
    <source>
        <strain evidence="11">Chok-6</strain>
    </source>
</reference>
<comment type="subcellular location">
    <subcellularLocation>
        <location evidence="2">Membrane</location>
    </subcellularLocation>
</comment>
<evidence type="ECO:0000313" key="12">
    <source>
        <dbReference type="Proteomes" id="UP000280307"/>
    </source>
</evidence>
<sequence>MNQLSWRLVAAQLLVVIVGVVVLAITANVIGATIFATDIHNLLGLNDSAIEAALLDSFRSAVSRALVLAGSAAALVGLLTSILLLRQILRPLNAIVRSSQRIAAGRYDERVAVPSSSELAIVATSFNQMAASLAQAEQQRIALIGNVAHELRTPLAGIEGYLEGLVDGIFPADNATFGEMQHEVRRMRRLIDDLQALSHVEAGQVSLHLSDLDLITIAQRVIVQLRPQTSASNLHIALTAPSNPLDVRADPDRLAQILLNLIGNAIRYTPAGGCIAIKLSAEGSFARLDVTDSGIGISAADLPLIFERFYRVDRSRSRSSGGSGIGLTIARHLTWAMGGELSATSPGPGQGSTFTLWLPLLKGRVGDHAL</sequence>
<feature type="domain" description="HAMP" evidence="10">
    <location>
        <begin position="86"/>
        <end position="138"/>
    </location>
</feature>
<keyword evidence="8" id="KW-0472">Membrane</keyword>
<dbReference type="InterPro" id="IPR004358">
    <property type="entry name" value="Sig_transdc_His_kin-like_C"/>
</dbReference>
<dbReference type="Pfam" id="PF00672">
    <property type="entry name" value="HAMP"/>
    <property type="match status" value="1"/>
</dbReference>
<dbReference type="CDD" id="cd00082">
    <property type="entry name" value="HisKA"/>
    <property type="match status" value="1"/>
</dbReference>
<dbReference type="InterPro" id="IPR036097">
    <property type="entry name" value="HisK_dim/P_sf"/>
</dbReference>
<dbReference type="SMART" id="SM00304">
    <property type="entry name" value="HAMP"/>
    <property type="match status" value="1"/>
</dbReference>
<feature type="domain" description="Histidine kinase" evidence="9">
    <location>
        <begin position="146"/>
        <end position="362"/>
    </location>
</feature>
<dbReference type="SMART" id="SM00388">
    <property type="entry name" value="HisKA"/>
    <property type="match status" value="1"/>
</dbReference>
<dbReference type="PROSITE" id="PS50109">
    <property type="entry name" value="HIS_KIN"/>
    <property type="match status" value="1"/>
</dbReference>
<evidence type="ECO:0000313" key="11">
    <source>
        <dbReference type="EMBL" id="RRR66491.1"/>
    </source>
</evidence>
<dbReference type="PANTHER" id="PTHR43547:SF2">
    <property type="entry name" value="HYBRID SIGNAL TRANSDUCTION HISTIDINE KINASE C"/>
    <property type="match status" value="1"/>
</dbReference>
<evidence type="ECO:0000256" key="5">
    <source>
        <dbReference type="ARBA" id="ARBA00022679"/>
    </source>
</evidence>
<evidence type="ECO:0000256" key="3">
    <source>
        <dbReference type="ARBA" id="ARBA00012438"/>
    </source>
</evidence>
<dbReference type="Gene3D" id="3.30.565.10">
    <property type="entry name" value="Histidine kinase-like ATPase, C-terminal domain"/>
    <property type="match status" value="1"/>
</dbReference>
<keyword evidence="6 11" id="KW-0418">Kinase</keyword>
<evidence type="ECO:0000259" key="10">
    <source>
        <dbReference type="PROSITE" id="PS50885"/>
    </source>
</evidence>
<dbReference type="GO" id="GO:0000155">
    <property type="term" value="F:phosphorelay sensor kinase activity"/>
    <property type="evidence" value="ECO:0007669"/>
    <property type="project" value="InterPro"/>
</dbReference>
<keyword evidence="8" id="KW-0812">Transmembrane</keyword>
<dbReference type="FunFam" id="3.30.565.10:FF:000006">
    <property type="entry name" value="Sensor histidine kinase WalK"/>
    <property type="match status" value="1"/>
</dbReference>